<reference evidence="1 2" key="1">
    <citation type="journal article" date="2015" name="Nature">
        <title>rRNA introns, odd ribosomes, and small enigmatic genomes across a large radiation of phyla.</title>
        <authorList>
            <person name="Brown C.T."/>
            <person name="Hug L.A."/>
            <person name="Thomas B.C."/>
            <person name="Sharon I."/>
            <person name="Castelle C.J."/>
            <person name="Singh A."/>
            <person name="Wilkins M.J."/>
            <person name="Williams K.H."/>
            <person name="Banfield J.F."/>
        </authorList>
    </citation>
    <scope>NUCLEOTIDE SEQUENCE [LARGE SCALE GENOMIC DNA]</scope>
</reference>
<dbReference type="EMBL" id="LCBN01000004">
    <property type="protein sequence ID" value="KKS14255.1"/>
    <property type="molecule type" value="Genomic_DNA"/>
</dbReference>
<proteinExistence type="predicted"/>
<evidence type="ECO:0000313" key="1">
    <source>
        <dbReference type="EMBL" id="KKS14255.1"/>
    </source>
</evidence>
<protein>
    <recommendedName>
        <fullName evidence="3">ATPase dynein-related AAA domain-containing protein</fullName>
    </recommendedName>
</protein>
<evidence type="ECO:0008006" key="3">
    <source>
        <dbReference type="Google" id="ProtNLM"/>
    </source>
</evidence>
<dbReference type="Gene3D" id="3.40.50.300">
    <property type="entry name" value="P-loop containing nucleotide triphosphate hydrolases"/>
    <property type="match status" value="1"/>
</dbReference>
<dbReference type="SUPFAM" id="SSF52540">
    <property type="entry name" value="P-loop containing nucleoside triphosphate hydrolases"/>
    <property type="match status" value="1"/>
</dbReference>
<sequence length="996" mass="112098">MPDQTMVENLVHKTTKEIHPEEHTRRVHQLQRIIDGRVLSSSPDSQQIDIGNTFDTLPPRERADLLYDKLMAFAITERIIRQEGKSNPDVKPEPVDPYLVAEIRTLWQDPQTRNLFVESAGEALIDKKLYRVSETGKKWKEINADIADTRRVFEEETRRLFLQHVTRPDQISAATGRTARLAKELINLQQEKRKTITLDGLPHTAENTDVAANIMHETLSMYHNQLNQGFVWLPTRLDIHVSTLQSLQNARWPVLRGEAGTGKSEQADAAALVLTGEQPTHLAASDKTGERQLIADKEIDPSGGSYELYGQAMQAATGYNDSRQSESTFKTGRMVRIDESGRLGKDGYSTIKELRQKRPATPKDIQNFKEGKTIDPDKLLHGKPVLPGFAAILATNPEGSRYPDRTEPDAALRRELSYITVDYPDMSPTNPELYEFMLAALMDNNQHIAAAKEELAPAYTLMARNDKLPDGRQVQAEQQLIIDENAPMHGTLYRLSHAIRALQDSFIAGNQGIASGETLHFETQNDGVIKIMEVGGEPLTLSNSTITLGEISSWMQGFRDRRLKDDPNYQVDTLTEWVQLKLKTYLNQVDEIDKDKIEAIFNYFHLFDPVPDLSHARPLTPKDIGYLSPRVPRPLHLDLSAEAGRPMTEPPAQVPTPDLHTDISGLLEDSSRILIKPGVLDFEREGRAISLRNGSLVTLGGEKFRFAGFSPDGRPIVRLANEDLYRVVDLEQLKKEGEFNFVLQEAETLFGQDFLGPEQIEKAFGIKIDDVPEIQFSLDELRQAKDRGEMLVLYTDKAPDGQSLTMEKMFVLLKPQFDKDGKGGVLYNTEWCRDEDFFKKEAPKAKWGLVGKDFIPNSTDKNYLQQTEALADFVKNTVFKGQPIPPEYQEAIREFEIQKGDIGKLLGSDWGEAGKRLAALKLTQMTRTSPVEDAYRLLAYFQNSGDKLLPATVNWTNRRTSDGDFVYLGGFDSGGVSVSYWYPGLQNPGIGVCFSR</sequence>
<name>A0A0G0WN93_9BACT</name>
<evidence type="ECO:0000313" key="2">
    <source>
        <dbReference type="Proteomes" id="UP000034753"/>
    </source>
</evidence>
<gene>
    <name evidence="1" type="ORF">UU67_C0004G0013</name>
</gene>
<dbReference type="InterPro" id="IPR027417">
    <property type="entry name" value="P-loop_NTPase"/>
</dbReference>
<dbReference type="AlphaFoldDB" id="A0A0G0WN93"/>
<comment type="caution">
    <text evidence="1">The sequence shown here is derived from an EMBL/GenBank/DDBJ whole genome shotgun (WGS) entry which is preliminary data.</text>
</comment>
<accession>A0A0G0WN93</accession>
<dbReference type="Proteomes" id="UP000034753">
    <property type="component" value="Unassembled WGS sequence"/>
</dbReference>
<organism evidence="1 2">
    <name type="scientific">Candidatus Daviesbacteria bacterium GW2011_GWB1_41_5</name>
    <dbReference type="NCBI Taxonomy" id="1618429"/>
    <lineage>
        <taxon>Bacteria</taxon>
        <taxon>Candidatus Daviesiibacteriota</taxon>
    </lineage>
</organism>